<dbReference type="GO" id="GO:0003677">
    <property type="term" value="F:DNA binding"/>
    <property type="evidence" value="ECO:0007669"/>
    <property type="project" value="InterPro"/>
</dbReference>
<keyword evidence="1" id="KW-0479">Metal-binding</keyword>
<dbReference type="PROSITE" id="PS50157">
    <property type="entry name" value="ZINC_FINGER_C2H2_2"/>
    <property type="match status" value="2"/>
</dbReference>
<dbReference type="SUPFAM" id="SSF57667">
    <property type="entry name" value="beta-beta-alpha zinc fingers"/>
    <property type="match status" value="1"/>
</dbReference>
<dbReference type="InterPro" id="IPR013087">
    <property type="entry name" value="Znf_C2H2_type"/>
</dbReference>
<dbReference type="Gene3D" id="4.10.240.10">
    <property type="entry name" value="Zn(2)-C6 fungal-type DNA-binding domain"/>
    <property type="match status" value="1"/>
</dbReference>
<dbReference type="CDD" id="cd00067">
    <property type="entry name" value="GAL4"/>
    <property type="match status" value="1"/>
</dbReference>
<dbReference type="PROSITE" id="PS00463">
    <property type="entry name" value="ZN2_CY6_FUNGAL_1"/>
    <property type="match status" value="1"/>
</dbReference>
<dbReference type="AlphaFoldDB" id="A0A9X0AH98"/>
<keyword evidence="3" id="KW-0805">Transcription regulation</keyword>
<keyword evidence="10" id="KW-1185">Reference proteome</keyword>
<evidence type="ECO:0000256" key="5">
    <source>
        <dbReference type="ARBA" id="ARBA00023242"/>
    </source>
</evidence>
<evidence type="ECO:0000256" key="1">
    <source>
        <dbReference type="ARBA" id="ARBA00022723"/>
    </source>
</evidence>
<sequence>MSPAISCGETLHLLPEMKSQSFACRVPDCGKSFARKEHLVRHEKGHSTTNSFRCPLCKRRFNRSDSLQRHTIKHATAKEPNPSGRSKRACLTCRTGKVKCDGNEICSRCIKKGINCQYEKNDISLEDETPSWDETMDVPSPQTLDTDISGLPVHPYSTGKILNSATITRPLVPETERTPSAATTRGIIDWTAMQLRPDPQVTTIAASRIAIPGAELPQYLELYTELYFDHFHHRWPIIHRASREEEAGEAGLCELSIAMIGAWLSGTSKAMKYATETHAVLIDHITPQLCQITSHDRFQQSLSAELCNAALLNMVFALYYGHERELSRAIILWNIQMAVLRETGFFKPETAWHDEKKGIFPPLRWTKLGQRQRIAYNMFKLDAYICFLRSKPMTSFPEELHFPFPCTLSTWDSVDLHVWEERQLVEPAHRNSKSMFSSLTSNVVDTGSTQSLLVEDINLCLCAMQPDINKHFQSSATQTASDINIVVRTDILRRRLDRLHMRLDQFMVQSTVNSDQTEQHLLRHYYGYEDHALPNCHTTVGTRLRCILFDTFMLYHLLSMHLSVDVPKLTQIVKDRRLSTIEESSEAHCLAREKRQTSMIGWALTPAARSALCQAVDVLVAHQNLRKSTEASVDIRTLDPICHVALSVSALIVWTFCKYQDGAFDSVVVGAGPVAELTAWSMSGDQFAKERKAWIEMGEQSSCSQPRLQGIGLCDTNTDFLMVFFQACLPHGWALADIIAPGIFKFST</sequence>
<dbReference type="EMBL" id="JAPEIS010000010">
    <property type="protein sequence ID" value="KAJ8062334.1"/>
    <property type="molecule type" value="Genomic_DNA"/>
</dbReference>
<comment type="caution">
    <text evidence="9">The sequence shown here is derived from an EMBL/GenBank/DDBJ whole genome shotgun (WGS) entry which is preliminary data.</text>
</comment>
<dbReference type="PROSITE" id="PS00028">
    <property type="entry name" value="ZINC_FINGER_C2H2_1"/>
    <property type="match status" value="2"/>
</dbReference>
<accession>A0A9X0AH98</accession>
<protein>
    <submittedName>
        <fullName evidence="9">Uncharacterized protein</fullName>
    </submittedName>
</protein>
<reference evidence="9" key="1">
    <citation type="submission" date="2022-11" db="EMBL/GenBank/DDBJ databases">
        <title>Genome Resource of Sclerotinia nivalis Strain SnTB1, a Plant Pathogen Isolated from American Ginseng.</title>
        <authorList>
            <person name="Fan S."/>
        </authorList>
    </citation>
    <scope>NUCLEOTIDE SEQUENCE</scope>
    <source>
        <strain evidence="9">SnTB1</strain>
    </source>
</reference>
<dbReference type="InterPro" id="IPR036864">
    <property type="entry name" value="Zn2-C6_fun-type_DNA-bd_sf"/>
</dbReference>
<dbReference type="SUPFAM" id="SSF57701">
    <property type="entry name" value="Zn2/Cys6 DNA-binding domain"/>
    <property type="match status" value="1"/>
</dbReference>
<dbReference type="Proteomes" id="UP001152300">
    <property type="component" value="Unassembled WGS sequence"/>
</dbReference>
<feature type="domain" description="Zn(2)-C6 fungal-type" evidence="7">
    <location>
        <begin position="89"/>
        <end position="118"/>
    </location>
</feature>
<keyword evidence="5" id="KW-0539">Nucleus</keyword>
<evidence type="ECO:0000259" key="8">
    <source>
        <dbReference type="PROSITE" id="PS50157"/>
    </source>
</evidence>
<dbReference type="SMART" id="SM00066">
    <property type="entry name" value="GAL4"/>
    <property type="match status" value="1"/>
</dbReference>
<evidence type="ECO:0000259" key="7">
    <source>
        <dbReference type="PROSITE" id="PS50048"/>
    </source>
</evidence>
<evidence type="ECO:0000256" key="3">
    <source>
        <dbReference type="ARBA" id="ARBA00023015"/>
    </source>
</evidence>
<dbReference type="InterPro" id="IPR001138">
    <property type="entry name" value="Zn2Cys6_DnaBD"/>
</dbReference>
<evidence type="ECO:0000256" key="2">
    <source>
        <dbReference type="ARBA" id="ARBA00022833"/>
    </source>
</evidence>
<dbReference type="CDD" id="cd12148">
    <property type="entry name" value="fungal_TF_MHR"/>
    <property type="match status" value="1"/>
</dbReference>
<dbReference type="Gene3D" id="3.30.160.60">
    <property type="entry name" value="Classic Zinc Finger"/>
    <property type="match status" value="2"/>
</dbReference>
<keyword evidence="2" id="KW-0862">Zinc</keyword>
<evidence type="ECO:0000313" key="10">
    <source>
        <dbReference type="Proteomes" id="UP001152300"/>
    </source>
</evidence>
<dbReference type="InterPro" id="IPR036236">
    <property type="entry name" value="Znf_C2H2_sf"/>
</dbReference>
<dbReference type="SMART" id="SM00355">
    <property type="entry name" value="ZnF_C2H2"/>
    <property type="match status" value="2"/>
</dbReference>
<dbReference type="PANTHER" id="PTHR47660">
    <property type="entry name" value="TRANSCRIPTION FACTOR WITH C2H2 AND ZN(2)-CYS(6) DNA BINDING DOMAIN (EUROFUNG)-RELATED-RELATED"/>
    <property type="match status" value="1"/>
</dbReference>
<name>A0A9X0AH98_9HELO</name>
<gene>
    <name evidence="9" type="ORF">OCU04_008882</name>
</gene>
<dbReference type="GO" id="GO:0008270">
    <property type="term" value="F:zinc ion binding"/>
    <property type="evidence" value="ECO:0007669"/>
    <property type="project" value="UniProtKB-KW"/>
</dbReference>
<feature type="domain" description="C2H2-type" evidence="8">
    <location>
        <begin position="52"/>
        <end position="79"/>
    </location>
</feature>
<dbReference type="Pfam" id="PF00172">
    <property type="entry name" value="Zn_clus"/>
    <property type="match status" value="1"/>
</dbReference>
<evidence type="ECO:0000313" key="9">
    <source>
        <dbReference type="EMBL" id="KAJ8062334.1"/>
    </source>
</evidence>
<keyword evidence="4" id="KW-0804">Transcription</keyword>
<dbReference type="GO" id="GO:0006351">
    <property type="term" value="P:DNA-templated transcription"/>
    <property type="evidence" value="ECO:0007669"/>
    <property type="project" value="InterPro"/>
</dbReference>
<dbReference type="GO" id="GO:0000981">
    <property type="term" value="F:DNA-binding transcription factor activity, RNA polymerase II-specific"/>
    <property type="evidence" value="ECO:0007669"/>
    <property type="project" value="InterPro"/>
</dbReference>
<evidence type="ECO:0000256" key="6">
    <source>
        <dbReference type="PROSITE-ProRule" id="PRU00042"/>
    </source>
</evidence>
<organism evidence="9 10">
    <name type="scientific">Sclerotinia nivalis</name>
    <dbReference type="NCBI Taxonomy" id="352851"/>
    <lineage>
        <taxon>Eukaryota</taxon>
        <taxon>Fungi</taxon>
        <taxon>Dikarya</taxon>
        <taxon>Ascomycota</taxon>
        <taxon>Pezizomycotina</taxon>
        <taxon>Leotiomycetes</taxon>
        <taxon>Helotiales</taxon>
        <taxon>Sclerotiniaceae</taxon>
        <taxon>Sclerotinia</taxon>
    </lineage>
</organism>
<dbReference type="PROSITE" id="PS50048">
    <property type="entry name" value="ZN2_CY6_FUNGAL_2"/>
    <property type="match status" value="1"/>
</dbReference>
<evidence type="ECO:0000256" key="4">
    <source>
        <dbReference type="ARBA" id="ARBA00023163"/>
    </source>
</evidence>
<feature type="domain" description="C2H2-type" evidence="8">
    <location>
        <begin position="22"/>
        <end position="51"/>
    </location>
</feature>
<dbReference type="OrthoDB" id="654211at2759"/>
<dbReference type="Pfam" id="PF04082">
    <property type="entry name" value="Fungal_trans"/>
    <property type="match status" value="1"/>
</dbReference>
<dbReference type="Pfam" id="PF00096">
    <property type="entry name" value="zf-C2H2"/>
    <property type="match status" value="2"/>
</dbReference>
<proteinExistence type="predicted"/>
<keyword evidence="6" id="KW-0863">Zinc-finger</keyword>
<dbReference type="InterPro" id="IPR007219">
    <property type="entry name" value="XnlR_reg_dom"/>
</dbReference>